<evidence type="ECO:0000259" key="2">
    <source>
        <dbReference type="Pfam" id="PF14040"/>
    </source>
</evidence>
<reference evidence="3 4" key="1">
    <citation type="submission" date="2016-10" db="EMBL/GenBank/DDBJ databases">
        <authorList>
            <person name="de Groot N.N."/>
        </authorList>
    </citation>
    <scope>NUCLEOTIDE SEQUENCE [LARGE SCALE GENOMIC DNA]</scope>
    <source>
        <strain evidence="3 4">CGMCC 4.3519</strain>
    </source>
</reference>
<dbReference type="Pfam" id="PF14040">
    <property type="entry name" value="DNase_NucA_NucB"/>
    <property type="match status" value="1"/>
</dbReference>
<gene>
    <name evidence="3" type="ORF">SAMN05216481_12529</name>
</gene>
<feature type="domain" description="Deoxyribonuclease NucA/NucB" evidence="2">
    <location>
        <begin position="212"/>
        <end position="281"/>
    </location>
</feature>
<evidence type="ECO:0000313" key="4">
    <source>
        <dbReference type="Proteomes" id="UP000199055"/>
    </source>
</evidence>
<accession>A0A1H9KL55</accession>
<dbReference type="RefSeq" id="WP_245770350.1">
    <property type="nucleotide sequence ID" value="NZ_FOET01000025.1"/>
</dbReference>
<dbReference type="STRING" id="403935.SAMN05216481_12529"/>
<protein>
    <submittedName>
        <fullName evidence="3">Deoxyribonuclease NucA/NucB</fullName>
    </submittedName>
</protein>
<organism evidence="3 4">
    <name type="scientific">Streptomyces radiopugnans</name>
    <dbReference type="NCBI Taxonomy" id="403935"/>
    <lineage>
        <taxon>Bacteria</taxon>
        <taxon>Bacillati</taxon>
        <taxon>Actinomycetota</taxon>
        <taxon>Actinomycetes</taxon>
        <taxon>Kitasatosporales</taxon>
        <taxon>Streptomycetaceae</taxon>
        <taxon>Streptomyces</taxon>
    </lineage>
</organism>
<sequence length="285" mass="31307">MSFTRGAFTAIGPKAEYAVSVENIEVAPVGTEDATKWRIIQSFSHSINAGKSDPNPHVTAPTTTTRDETLTGWHTTPHWTLTYTSPDTGKVETGNHQRVNATVTMTLGANSPNADSSYSEVGAFHSGVRFDYAGAVAGKYKGTVFTEARVELVLSLSDDAIKESTRHIGDAQQYPERTFPSWPGKTVPGKDEPLHRLINREEQDANRDRAIDTCHDVWGNYEGTRLQCDEYPFSSTHEGANAGNDRYSARLIDGDDNEAGGRRLNSMYTANRILDGDPFYVKVTS</sequence>
<feature type="region of interest" description="Disordered" evidence="1">
    <location>
        <begin position="48"/>
        <end position="68"/>
    </location>
</feature>
<dbReference type="AlphaFoldDB" id="A0A1H9KL55"/>
<evidence type="ECO:0000313" key="3">
    <source>
        <dbReference type="EMBL" id="SEQ99876.1"/>
    </source>
</evidence>
<keyword evidence="4" id="KW-1185">Reference proteome</keyword>
<dbReference type="InterPro" id="IPR029476">
    <property type="entry name" value="DNase_NucA_NucB"/>
</dbReference>
<proteinExistence type="predicted"/>
<dbReference type="EMBL" id="FOET01000025">
    <property type="protein sequence ID" value="SEQ99876.1"/>
    <property type="molecule type" value="Genomic_DNA"/>
</dbReference>
<name>A0A1H9KL55_9ACTN</name>
<dbReference type="Proteomes" id="UP000199055">
    <property type="component" value="Unassembled WGS sequence"/>
</dbReference>
<evidence type="ECO:0000256" key="1">
    <source>
        <dbReference type="SAM" id="MobiDB-lite"/>
    </source>
</evidence>